<dbReference type="GO" id="GO:0015074">
    <property type="term" value="P:DNA integration"/>
    <property type="evidence" value="ECO:0007669"/>
    <property type="project" value="InterPro"/>
</dbReference>
<protein>
    <submittedName>
        <fullName evidence="2">Putative reverse transcriptase domain-containing protein</fullName>
    </submittedName>
</protein>
<dbReference type="InterPro" id="IPR001584">
    <property type="entry name" value="Integrase_cat-core"/>
</dbReference>
<comment type="caution">
    <text evidence="2">The sequence shown here is derived from an EMBL/GenBank/DDBJ whole genome shotgun (WGS) entry which is preliminary data.</text>
</comment>
<dbReference type="GO" id="GO:0003676">
    <property type="term" value="F:nucleic acid binding"/>
    <property type="evidence" value="ECO:0007669"/>
    <property type="project" value="InterPro"/>
</dbReference>
<sequence length="747" mass="86769">MTWAHLKKKWTRLRLYTKSLKEIIIQTVETASPAIATASEFDQDGVRIFKTASRSSRLKRNLEVSSKRRHQEFYDAGAKVAMNANNKRKWKGCYQNNTGQQRKRQKVVRAYIAGPNNMNGYARKLPLCNKLELLLPSSMKATVSFKDDFVFWVLAQSSLTKLRLRFRFHVEKRLGFLRGVDRKELGECRLINAVRSSSHVSIVPSLSSSSHVFASPNLESKRQHGRQPTLVYHPLDCNFQGYQERNSHDLSTKSSIQFQGVGQQVQSWTHIVREEDILKTAFRARYGHYEFQVMPFGLTNAQTILNAQAKSIKEENVKEKNLHGMNKEFETRVGGTLYIEKHSLVPHLGGLRDLILNEPHKSNYSIHRGLDKMYHDLKMLYWWPNIKAKIFTHVSKCLTCAKVKAEYQKPSGLLVQLEIPQWKWEKIIMDFVTKLSKTSSGQDTIWVIVDRLTKSSHFLSMKEIDSIEKLMRQYLKEVVSRHGMPISIISDRDGKFTYHFWQSLKKTFGTQLDMSTTYHPHNNDQSKRTIQTLEDMLHAYVIKFERDGIDIYPWWNFLTTIATTQALRLYHLSHYMVISTLAKFMIVVGADNRPPMLEEPHYESWKSRMELYIQEDGTVRLKTYEELSDKEKLQIDCDRLSTLFFKVFQQLSTLSSIITKLLNTYGTKFNYLCKAPHCQGKNISGKFVTDVKLARDLHTSNYDQLYAYLEQHEAKGKELDEEQLAFLADPRVADDQVAQIITYNVAF</sequence>
<dbReference type="Gene3D" id="3.30.420.10">
    <property type="entry name" value="Ribonuclease H-like superfamily/Ribonuclease H"/>
    <property type="match status" value="1"/>
</dbReference>
<dbReference type="PROSITE" id="PS50994">
    <property type="entry name" value="INTEGRASE"/>
    <property type="match status" value="1"/>
</dbReference>
<organism evidence="2">
    <name type="scientific">Tanacetum cinerariifolium</name>
    <name type="common">Dalmatian daisy</name>
    <name type="synonym">Chrysanthemum cinerariifolium</name>
    <dbReference type="NCBI Taxonomy" id="118510"/>
    <lineage>
        <taxon>Eukaryota</taxon>
        <taxon>Viridiplantae</taxon>
        <taxon>Streptophyta</taxon>
        <taxon>Embryophyta</taxon>
        <taxon>Tracheophyta</taxon>
        <taxon>Spermatophyta</taxon>
        <taxon>Magnoliopsida</taxon>
        <taxon>eudicotyledons</taxon>
        <taxon>Gunneridae</taxon>
        <taxon>Pentapetalae</taxon>
        <taxon>asterids</taxon>
        <taxon>campanulids</taxon>
        <taxon>Asterales</taxon>
        <taxon>Asteraceae</taxon>
        <taxon>Asteroideae</taxon>
        <taxon>Anthemideae</taxon>
        <taxon>Anthemidinae</taxon>
        <taxon>Tanacetum</taxon>
    </lineage>
</organism>
<dbReference type="EMBL" id="BKCJ010004333">
    <property type="protein sequence ID" value="GEU60427.1"/>
    <property type="molecule type" value="Genomic_DNA"/>
</dbReference>
<dbReference type="InterPro" id="IPR050951">
    <property type="entry name" value="Retrovirus_Pol_polyprotein"/>
</dbReference>
<reference evidence="2" key="1">
    <citation type="journal article" date="2019" name="Sci. Rep.">
        <title>Draft genome of Tanacetum cinerariifolium, the natural source of mosquito coil.</title>
        <authorList>
            <person name="Yamashiro T."/>
            <person name="Shiraishi A."/>
            <person name="Satake H."/>
            <person name="Nakayama K."/>
        </authorList>
    </citation>
    <scope>NUCLEOTIDE SEQUENCE</scope>
</reference>
<dbReference type="Gene3D" id="3.10.10.10">
    <property type="entry name" value="HIV Type 1 Reverse Transcriptase, subunit A, domain 1"/>
    <property type="match status" value="1"/>
</dbReference>
<dbReference type="InterPro" id="IPR043502">
    <property type="entry name" value="DNA/RNA_pol_sf"/>
</dbReference>
<name>A0A6L2LHG1_TANCI</name>
<keyword evidence="2" id="KW-0548">Nucleotidyltransferase</keyword>
<evidence type="ECO:0000259" key="1">
    <source>
        <dbReference type="PROSITE" id="PS50994"/>
    </source>
</evidence>
<dbReference type="InterPro" id="IPR036397">
    <property type="entry name" value="RNaseH_sf"/>
</dbReference>
<dbReference type="PANTHER" id="PTHR37984:SF5">
    <property type="entry name" value="PROTEIN NYNRIN-LIKE"/>
    <property type="match status" value="1"/>
</dbReference>
<dbReference type="Pfam" id="PF17921">
    <property type="entry name" value="Integrase_H2C2"/>
    <property type="match status" value="1"/>
</dbReference>
<gene>
    <name evidence="2" type="ORF">Tci_032405</name>
</gene>
<keyword evidence="2" id="KW-0695">RNA-directed DNA polymerase</keyword>
<evidence type="ECO:0000313" key="2">
    <source>
        <dbReference type="EMBL" id="GEU60427.1"/>
    </source>
</evidence>
<feature type="domain" description="Integrase catalytic" evidence="1">
    <location>
        <begin position="416"/>
        <end position="616"/>
    </location>
</feature>
<dbReference type="InterPro" id="IPR041588">
    <property type="entry name" value="Integrase_H2C2"/>
</dbReference>
<accession>A0A6L2LHG1</accession>
<dbReference type="SUPFAM" id="SSF53098">
    <property type="entry name" value="Ribonuclease H-like"/>
    <property type="match status" value="1"/>
</dbReference>
<dbReference type="Gene3D" id="1.10.340.70">
    <property type="match status" value="1"/>
</dbReference>
<dbReference type="AlphaFoldDB" id="A0A6L2LHG1"/>
<proteinExistence type="predicted"/>
<dbReference type="InterPro" id="IPR012337">
    <property type="entry name" value="RNaseH-like_sf"/>
</dbReference>
<dbReference type="GO" id="GO:0003964">
    <property type="term" value="F:RNA-directed DNA polymerase activity"/>
    <property type="evidence" value="ECO:0007669"/>
    <property type="project" value="UniProtKB-KW"/>
</dbReference>
<dbReference type="PANTHER" id="PTHR37984">
    <property type="entry name" value="PROTEIN CBG26694"/>
    <property type="match status" value="1"/>
</dbReference>
<keyword evidence="2" id="KW-0808">Transferase</keyword>
<dbReference type="SUPFAM" id="SSF56672">
    <property type="entry name" value="DNA/RNA polymerases"/>
    <property type="match status" value="1"/>
</dbReference>